<protein>
    <submittedName>
        <fullName evidence="1">Alanyl-tRNA synthetase, putative</fullName>
    </submittedName>
</protein>
<name>A0A2H6K8R1_9APIC</name>
<dbReference type="AlphaFoldDB" id="A0A2H6K8R1"/>
<gene>
    <name evidence="1" type="ORF">BOVATA_008790</name>
</gene>
<dbReference type="RefSeq" id="XP_028865629.1">
    <property type="nucleotide sequence ID" value="XM_029009796.1"/>
</dbReference>
<accession>A0A2H6K8R1</accession>
<reference evidence="1 2" key="1">
    <citation type="journal article" date="2017" name="BMC Genomics">
        <title>Whole-genome assembly of Babesia ovata and comparative genomics between closely related pathogens.</title>
        <authorList>
            <person name="Yamagishi J."/>
            <person name="Asada M."/>
            <person name="Hakimi H."/>
            <person name="Tanaka T.Q."/>
            <person name="Sugimoto C."/>
            <person name="Kawazu S."/>
        </authorList>
    </citation>
    <scope>NUCLEOTIDE SEQUENCE [LARGE SCALE GENOMIC DNA]</scope>
    <source>
        <strain evidence="1 2">Miyake</strain>
    </source>
</reference>
<comment type="caution">
    <text evidence="1">The sequence shown here is derived from an EMBL/GenBank/DDBJ whole genome shotgun (WGS) entry which is preliminary data.</text>
</comment>
<sequence length="211" mass="22805">MRCEALVRVDDVERGDEPECDDGEQEGRTDADEEIVHADHKVCDRLSGDHCLQLGDDLVTRDWRLRYPVRRREPVRVEEGQCLVTLVEGLGLGVVALKFLEITVQLEQRFPQSVGQVHCPAEVGVGEDRRVEGVGPVGDGLHELWAVDVIDATAKQRGQRLGMVLVVVVVGGGRGGAPDALDDMEVVGSKLIPLGAVVMLTGEGGAQRGKT</sequence>
<keyword evidence="1" id="KW-0436">Ligase</keyword>
<evidence type="ECO:0000313" key="1">
    <source>
        <dbReference type="EMBL" id="GBE59386.1"/>
    </source>
</evidence>
<keyword evidence="1" id="KW-0030">Aminoacyl-tRNA synthetase</keyword>
<dbReference type="GeneID" id="39873156"/>
<keyword evidence="2" id="KW-1185">Reference proteome</keyword>
<dbReference type="Proteomes" id="UP000236319">
    <property type="component" value="Unassembled WGS sequence"/>
</dbReference>
<organism evidence="1 2">
    <name type="scientific">Babesia ovata</name>
    <dbReference type="NCBI Taxonomy" id="189622"/>
    <lineage>
        <taxon>Eukaryota</taxon>
        <taxon>Sar</taxon>
        <taxon>Alveolata</taxon>
        <taxon>Apicomplexa</taxon>
        <taxon>Aconoidasida</taxon>
        <taxon>Piroplasmida</taxon>
        <taxon>Babesiidae</taxon>
        <taxon>Babesia</taxon>
    </lineage>
</organism>
<dbReference type="VEuPathDB" id="PiroplasmaDB:BOVATA_008790"/>
<proteinExistence type="predicted"/>
<evidence type="ECO:0000313" key="2">
    <source>
        <dbReference type="Proteomes" id="UP000236319"/>
    </source>
</evidence>
<dbReference type="EMBL" id="BDSA01000001">
    <property type="protein sequence ID" value="GBE59386.1"/>
    <property type="molecule type" value="Genomic_DNA"/>
</dbReference>
<dbReference type="GO" id="GO:0004812">
    <property type="term" value="F:aminoacyl-tRNA ligase activity"/>
    <property type="evidence" value="ECO:0007669"/>
    <property type="project" value="UniProtKB-KW"/>
</dbReference>